<sequence>MSSTGTNAYCLPCQQLTHWIEILVRDENNQPFSGVTGVVVDSNQVEHPVELSDAPILIEQLPPGPVQLVLDAEPWILEAQAETHPRNNTDKPTKDFAAGYSGHNGGLVKYAEITTGDLTLLPEKVTLPTYHQKGQGDAVKLIVDKTYVLQVRAYKFITLRVGMFFDGTANNTYGAKWGKQELEKYYSTWKAKYEADCDILSRKTGYSKNDIPEVLLSDDCFAYPKKDNFFISLFKNDDGEIETVEGSATNELTNVQKLSDLYIQSDGSIIEGLFTDSIYVTGIGTGNSTNIAPADESVIWGQGAGIGEYGVVEKVNTGIEQFISLIKLQKTKFEKNPNNPIDGICKIQFDAFGFSRGAAAARHFINVVANGKAGQLAKFVEKEVLQGNTYLPYRFDWNETEKNKASCEITFAGLFDTVASVVHLVSLSSKTVLDFDFSTHTDNGAAKLWLDPKRVRQAVHLTADSTIECRDNFSLNHLNSRDEEHFYEFVLPGAHSDIGGGYQSRLSYKEKDDYLLPVLEKQLIKKVHRHFSDRWSEERAIKYVEKKLDLYKQRDLLTGWDPKSYIDSPIIKTVKNGKGEGGHVSGSLFIKRRVEGDLSRLYLRLMYGLAEFHGVPISDDEEFVWSDPDMGFYNVKDSYLSNRTSFSFEAFNKKILKMAKQGDYEGLDAEFKDPKLKRNLMSMNLFHHSSSDSIGMGPLWNESEGCYRRASYECKEGE</sequence>
<evidence type="ECO:0000313" key="3">
    <source>
        <dbReference type="Proteomes" id="UP000051221"/>
    </source>
</evidence>
<feature type="domain" description="T6SS Phospholipase effector Tle1-like catalytic" evidence="1">
    <location>
        <begin position="244"/>
        <end position="505"/>
    </location>
</feature>
<comment type="caution">
    <text evidence="2">The sequence shown here is derived from an EMBL/GenBank/DDBJ whole genome shotgun (WGS) entry which is preliminary data.</text>
</comment>
<dbReference type="PANTHER" id="PTHR33840:SF1">
    <property type="entry name" value="TLE1 PHOSPHOLIPASE DOMAIN-CONTAINING PROTEIN"/>
    <property type="match status" value="1"/>
</dbReference>
<organism evidence="2 3">
    <name type="scientific">Vibrio furnissii</name>
    <dbReference type="NCBI Taxonomy" id="29494"/>
    <lineage>
        <taxon>Bacteria</taxon>
        <taxon>Pseudomonadati</taxon>
        <taxon>Pseudomonadota</taxon>
        <taxon>Gammaproteobacteria</taxon>
        <taxon>Vibrionales</taxon>
        <taxon>Vibrionaceae</taxon>
        <taxon>Vibrio</taxon>
    </lineage>
</organism>
<proteinExistence type="predicted"/>
<protein>
    <submittedName>
        <fullName evidence="2">VgrG</fullName>
    </submittedName>
</protein>
<dbReference type="AlphaFoldDB" id="A0A0Q2SF07"/>
<dbReference type="PANTHER" id="PTHR33840">
    <property type="match status" value="1"/>
</dbReference>
<dbReference type="Pfam" id="PF09994">
    <property type="entry name" value="T6SS_Tle1-like_cat"/>
    <property type="match status" value="1"/>
</dbReference>
<reference evidence="2 3" key="1">
    <citation type="submission" date="2015-08" db="EMBL/GenBank/DDBJ databases">
        <title>Antibacterial properties of a collection of Vibrionaceae strains.</title>
        <authorList>
            <person name="Giubergia S."/>
        </authorList>
    </citation>
    <scope>NUCLEOTIDE SEQUENCE [LARGE SCALE GENOMIC DNA]</scope>
    <source>
        <strain evidence="2 3">S0821</strain>
    </source>
</reference>
<dbReference type="InParanoid" id="A0A0Q2SF07"/>
<dbReference type="RefSeq" id="WP_055465999.1">
    <property type="nucleotide sequence ID" value="NZ_LKHS01000008.1"/>
</dbReference>
<accession>A0A0Q2SF07</accession>
<evidence type="ECO:0000313" key="2">
    <source>
        <dbReference type="EMBL" id="KQH86091.1"/>
    </source>
</evidence>
<evidence type="ECO:0000259" key="1">
    <source>
        <dbReference type="Pfam" id="PF09994"/>
    </source>
</evidence>
<gene>
    <name evidence="2" type="ORF">AMR76_10130</name>
</gene>
<dbReference type="EMBL" id="LKHS01000008">
    <property type="protein sequence ID" value="KQH86091.1"/>
    <property type="molecule type" value="Genomic_DNA"/>
</dbReference>
<dbReference type="InterPro" id="IPR018712">
    <property type="entry name" value="Tle1-like_cat"/>
</dbReference>
<keyword evidence="3" id="KW-1185">Reference proteome</keyword>
<dbReference type="Proteomes" id="UP000051221">
    <property type="component" value="Unassembled WGS sequence"/>
</dbReference>
<name>A0A0Q2SF07_VIBFU</name>